<organism evidence="3 4">
    <name type="scientific">Thalassiosira oceanica</name>
    <name type="common">Marine diatom</name>
    <dbReference type="NCBI Taxonomy" id="159749"/>
    <lineage>
        <taxon>Eukaryota</taxon>
        <taxon>Sar</taxon>
        <taxon>Stramenopiles</taxon>
        <taxon>Ochrophyta</taxon>
        <taxon>Bacillariophyta</taxon>
        <taxon>Coscinodiscophyceae</taxon>
        <taxon>Thalassiosirophycidae</taxon>
        <taxon>Thalassiosirales</taxon>
        <taxon>Thalassiosiraceae</taxon>
        <taxon>Thalassiosira</taxon>
    </lineage>
</organism>
<protein>
    <recommendedName>
        <fullName evidence="2">Methyltransferase FkbM domain-containing protein</fullName>
    </recommendedName>
</protein>
<dbReference type="SUPFAM" id="SSF53335">
    <property type="entry name" value="S-adenosyl-L-methionine-dependent methyltransferases"/>
    <property type="match status" value="1"/>
</dbReference>
<keyword evidence="4" id="KW-1185">Reference proteome</keyword>
<dbReference type="InterPro" id="IPR006342">
    <property type="entry name" value="FkbM_mtfrase"/>
</dbReference>
<dbReference type="NCBIfam" id="TIGR01444">
    <property type="entry name" value="fkbM_fam"/>
    <property type="match status" value="1"/>
</dbReference>
<dbReference type="AlphaFoldDB" id="K0TD85"/>
<dbReference type="OMA" id="HASSWEQ"/>
<sequence>MRRRLGHGSRDFVSFLVGVIVGAGMILSGVVNIRQHMGANGSAAALYGGYDEHPDVQVSHASSWEQPQVYSFIKDLGCRKGHMDVPPILTSNGNGKVVVDIGLDAGDEFFAALEAGYSVYGIEANPLTVSKLRPKCENATNFKCIYINAANITDDGLPLIKDGGYLIEGGAGSARGVINMSLSGPGSSFVEVAPDIQARNLTPTYKEVTVIPLENIVKTDVFFFKLDVQGYEFEVLKGSKQLFLDYKVKTILMEFYPRGLLAAKVNLTEFLNFLWDDLGMMCSSSNAGEKSFMSNHPNTFDKFAQYVQRLGELANGSGWWGTFDDFFCFNRKKTWHE</sequence>
<comment type="caution">
    <text evidence="3">The sequence shown here is derived from an EMBL/GenBank/DDBJ whole genome shotgun (WGS) entry which is preliminary data.</text>
</comment>
<dbReference type="eggNOG" id="ENOG502S6V0">
    <property type="taxonomic scope" value="Eukaryota"/>
</dbReference>
<feature type="domain" description="Methyltransferase FkbM" evidence="2">
    <location>
        <begin position="101"/>
        <end position="258"/>
    </location>
</feature>
<dbReference type="Gene3D" id="3.40.50.150">
    <property type="entry name" value="Vaccinia Virus protein VP39"/>
    <property type="match status" value="1"/>
</dbReference>
<dbReference type="Pfam" id="PF05050">
    <property type="entry name" value="Methyltransf_21"/>
    <property type="match status" value="1"/>
</dbReference>
<keyword evidence="1" id="KW-0472">Membrane</keyword>
<dbReference type="OrthoDB" id="542772at2759"/>
<reference evidence="3 4" key="1">
    <citation type="journal article" date="2012" name="Genome Biol.">
        <title>Genome and low-iron response of an oceanic diatom adapted to chronic iron limitation.</title>
        <authorList>
            <person name="Lommer M."/>
            <person name="Specht M."/>
            <person name="Roy A.S."/>
            <person name="Kraemer L."/>
            <person name="Andreson R."/>
            <person name="Gutowska M.A."/>
            <person name="Wolf J."/>
            <person name="Bergner S.V."/>
            <person name="Schilhabel M.B."/>
            <person name="Klostermeier U.C."/>
            <person name="Beiko R.G."/>
            <person name="Rosenstiel P."/>
            <person name="Hippler M."/>
            <person name="Laroche J."/>
        </authorList>
    </citation>
    <scope>NUCLEOTIDE SEQUENCE [LARGE SCALE GENOMIC DNA]</scope>
    <source>
        <strain evidence="3 4">CCMP1005</strain>
    </source>
</reference>
<dbReference type="InterPro" id="IPR052514">
    <property type="entry name" value="SAM-dependent_MTase"/>
</dbReference>
<dbReference type="PANTHER" id="PTHR34203:SF15">
    <property type="entry name" value="SLL1173 PROTEIN"/>
    <property type="match status" value="1"/>
</dbReference>
<feature type="transmembrane region" description="Helical" evidence="1">
    <location>
        <begin position="12"/>
        <end position="31"/>
    </location>
</feature>
<dbReference type="Proteomes" id="UP000266841">
    <property type="component" value="Unassembled WGS sequence"/>
</dbReference>
<dbReference type="PANTHER" id="PTHR34203">
    <property type="entry name" value="METHYLTRANSFERASE, FKBM FAMILY PROTEIN"/>
    <property type="match status" value="1"/>
</dbReference>
<proteinExistence type="predicted"/>
<evidence type="ECO:0000259" key="2">
    <source>
        <dbReference type="Pfam" id="PF05050"/>
    </source>
</evidence>
<evidence type="ECO:0000313" key="4">
    <source>
        <dbReference type="Proteomes" id="UP000266841"/>
    </source>
</evidence>
<keyword evidence="1" id="KW-1133">Transmembrane helix</keyword>
<dbReference type="InterPro" id="IPR029063">
    <property type="entry name" value="SAM-dependent_MTases_sf"/>
</dbReference>
<evidence type="ECO:0000313" key="3">
    <source>
        <dbReference type="EMBL" id="EJK68477.1"/>
    </source>
</evidence>
<dbReference type="EMBL" id="AGNL01011297">
    <property type="protein sequence ID" value="EJK68477.1"/>
    <property type="molecule type" value="Genomic_DNA"/>
</dbReference>
<accession>K0TD85</accession>
<evidence type="ECO:0000256" key="1">
    <source>
        <dbReference type="SAM" id="Phobius"/>
    </source>
</evidence>
<gene>
    <name evidence="3" type="ORF">THAOC_10339</name>
</gene>
<keyword evidence="1" id="KW-0812">Transmembrane</keyword>
<name>K0TD85_THAOC</name>